<evidence type="ECO:0000259" key="1">
    <source>
        <dbReference type="Pfam" id="PF00078"/>
    </source>
</evidence>
<dbReference type="Proteomes" id="UP000762676">
    <property type="component" value="Unassembled WGS sequence"/>
</dbReference>
<accession>A0AAV4HDV8</accession>
<sequence length="167" mass="19448">MFSFLEARQEPPISRKCTTRYSRLTKEVPPSWNEAETIILFKKGNPGDLKNFRPTSLVAYSYKVFTCQLQKQMEIVLHENEPCYQAGFRKKFSTEDHIYNLNQVIGKTKEYNLPLCVGFIDYEKAFDSVEHFAIIEAPRKININFGKYIPPGYGTYAHRQSSPRRVP</sequence>
<organism evidence="2 3">
    <name type="scientific">Elysia marginata</name>
    <dbReference type="NCBI Taxonomy" id="1093978"/>
    <lineage>
        <taxon>Eukaryota</taxon>
        <taxon>Metazoa</taxon>
        <taxon>Spiralia</taxon>
        <taxon>Lophotrochozoa</taxon>
        <taxon>Mollusca</taxon>
        <taxon>Gastropoda</taxon>
        <taxon>Heterobranchia</taxon>
        <taxon>Euthyneura</taxon>
        <taxon>Panpulmonata</taxon>
        <taxon>Sacoglossa</taxon>
        <taxon>Placobranchoidea</taxon>
        <taxon>Plakobranchidae</taxon>
        <taxon>Elysia</taxon>
    </lineage>
</organism>
<keyword evidence="2" id="KW-0808">Transferase</keyword>
<dbReference type="GO" id="GO:0003964">
    <property type="term" value="F:RNA-directed DNA polymerase activity"/>
    <property type="evidence" value="ECO:0007669"/>
    <property type="project" value="UniProtKB-KW"/>
</dbReference>
<feature type="domain" description="Reverse transcriptase" evidence="1">
    <location>
        <begin position="44"/>
        <end position="144"/>
    </location>
</feature>
<evidence type="ECO:0000313" key="2">
    <source>
        <dbReference type="EMBL" id="GFR95769.1"/>
    </source>
</evidence>
<protein>
    <submittedName>
        <fullName evidence="2">RNA-directed DNA polymerase (Reverse transcriptase) domain containing protein</fullName>
    </submittedName>
</protein>
<keyword evidence="2" id="KW-0548">Nucleotidyltransferase</keyword>
<dbReference type="InterPro" id="IPR000477">
    <property type="entry name" value="RT_dom"/>
</dbReference>
<comment type="caution">
    <text evidence="2">The sequence shown here is derived from an EMBL/GenBank/DDBJ whole genome shotgun (WGS) entry which is preliminary data.</text>
</comment>
<gene>
    <name evidence="2" type="ORF">ElyMa_002702800</name>
</gene>
<keyword evidence="3" id="KW-1185">Reference proteome</keyword>
<keyword evidence="2" id="KW-0695">RNA-directed DNA polymerase</keyword>
<dbReference type="PANTHER" id="PTHR19446">
    <property type="entry name" value="REVERSE TRANSCRIPTASES"/>
    <property type="match status" value="1"/>
</dbReference>
<evidence type="ECO:0000313" key="3">
    <source>
        <dbReference type="Proteomes" id="UP000762676"/>
    </source>
</evidence>
<reference evidence="2 3" key="1">
    <citation type="journal article" date="2021" name="Elife">
        <title>Chloroplast acquisition without the gene transfer in kleptoplastic sea slugs, Plakobranchus ocellatus.</title>
        <authorList>
            <person name="Maeda T."/>
            <person name="Takahashi S."/>
            <person name="Yoshida T."/>
            <person name="Shimamura S."/>
            <person name="Takaki Y."/>
            <person name="Nagai Y."/>
            <person name="Toyoda A."/>
            <person name="Suzuki Y."/>
            <person name="Arimoto A."/>
            <person name="Ishii H."/>
            <person name="Satoh N."/>
            <person name="Nishiyama T."/>
            <person name="Hasebe M."/>
            <person name="Maruyama T."/>
            <person name="Minagawa J."/>
            <person name="Obokata J."/>
            <person name="Shigenobu S."/>
        </authorList>
    </citation>
    <scope>NUCLEOTIDE SEQUENCE [LARGE SCALE GENOMIC DNA]</scope>
</reference>
<name>A0AAV4HDV8_9GAST</name>
<proteinExistence type="predicted"/>
<dbReference type="EMBL" id="BMAT01005554">
    <property type="protein sequence ID" value="GFR95769.1"/>
    <property type="molecule type" value="Genomic_DNA"/>
</dbReference>
<dbReference type="Pfam" id="PF00078">
    <property type="entry name" value="RVT_1"/>
    <property type="match status" value="1"/>
</dbReference>
<dbReference type="AlphaFoldDB" id="A0AAV4HDV8"/>